<dbReference type="Gene3D" id="1.10.10.60">
    <property type="entry name" value="Homeodomain-like"/>
    <property type="match status" value="1"/>
</dbReference>
<gene>
    <name evidence="2" type="ORF">LVJ81_04940</name>
</gene>
<evidence type="ECO:0000256" key="1">
    <source>
        <dbReference type="SAM" id="MobiDB-lite"/>
    </source>
</evidence>
<evidence type="ECO:0000313" key="2">
    <source>
        <dbReference type="EMBL" id="UOO93377.1"/>
    </source>
</evidence>
<keyword evidence="3" id="KW-1185">Reference proteome</keyword>
<dbReference type="Pfam" id="PF20901">
    <property type="entry name" value="Sf6_terminase"/>
    <property type="match status" value="1"/>
</dbReference>
<sequence length="239" mass="27213">MTTIPKKTSESKTTATKKVVRRGAPKGTNRASNAGRQKATFESEVKSALELAKKERKLQVEFSATLFLDILTDLTMPEPDTNRFKTLSGVLNDNRDKYPTMAAFLGWLRRDTSGELEKMYHEVMEANIQLMHDERFRVAYDIEHDIMMTERNGTFTPEWNKLFVQRGKVIIDALEWSLTRLAPAKYGNNLKVETTIEASTETLKLLAQDGAARRAAAFEAAERLAKELYERQSDKFKDA</sequence>
<feature type="region of interest" description="Disordered" evidence="1">
    <location>
        <begin position="1"/>
        <end position="39"/>
    </location>
</feature>
<reference evidence="2" key="2">
    <citation type="journal article" date="2022" name="Res Sq">
        <title>Evolution of multicellular longitudinally dividing oral cavity symbionts (Neisseriaceae).</title>
        <authorList>
            <person name="Nyongesa S."/>
            <person name="Weber P."/>
            <person name="Bernet E."/>
            <person name="Pullido F."/>
            <person name="Nieckarz M."/>
            <person name="Delaby M."/>
            <person name="Nieves C."/>
            <person name="Viehboeck T."/>
            <person name="Krause N."/>
            <person name="Rivera-Millot A."/>
            <person name="Nakamura A."/>
            <person name="Vischer N."/>
            <person name="VanNieuwenhze M."/>
            <person name="Brun Y."/>
            <person name="Cava F."/>
            <person name="Bulgheresi S."/>
            <person name="Veyrier F."/>
        </authorList>
    </citation>
    <scope>NUCLEOTIDE SEQUENCE</scope>
    <source>
        <strain evidence="2">SAG 1488-6</strain>
    </source>
</reference>
<name>A0ABY4ED47_VITST</name>
<reference evidence="2" key="1">
    <citation type="submission" date="2021-12" db="EMBL/GenBank/DDBJ databases">
        <authorList>
            <person name="Veyrier F.J."/>
        </authorList>
    </citation>
    <scope>NUCLEOTIDE SEQUENCE</scope>
    <source>
        <strain evidence="2">SAG 1488-6</strain>
    </source>
</reference>
<evidence type="ECO:0000313" key="3">
    <source>
        <dbReference type="Proteomes" id="UP000832034"/>
    </source>
</evidence>
<dbReference type="InterPro" id="IPR048683">
    <property type="entry name" value="Sf6_terminase"/>
</dbReference>
<dbReference type="RefSeq" id="WP_019959115.1">
    <property type="nucleotide sequence ID" value="NZ_CP091512.1"/>
</dbReference>
<accession>A0ABY4ED47</accession>
<proteinExistence type="predicted"/>
<dbReference type="Proteomes" id="UP000832034">
    <property type="component" value="Chromosome"/>
</dbReference>
<organism evidence="2 3">
    <name type="scientific">Vitreoscilla stercoraria</name>
    <dbReference type="NCBI Taxonomy" id="61"/>
    <lineage>
        <taxon>Bacteria</taxon>
        <taxon>Pseudomonadati</taxon>
        <taxon>Pseudomonadota</taxon>
        <taxon>Betaproteobacteria</taxon>
        <taxon>Neisseriales</taxon>
        <taxon>Neisseriaceae</taxon>
        <taxon>Vitreoscilla</taxon>
    </lineage>
</organism>
<dbReference type="EMBL" id="CP091512">
    <property type="protein sequence ID" value="UOO93377.1"/>
    <property type="molecule type" value="Genomic_DNA"/>
</dbReference>
<protein>
    <submittedName>
        <fullName evidence="2">Uncharacterized protein</fullName>
    </submittedName>
</protein>